<dbReference type="InterPro" id="IPR042778">
    <property type="entry name" value="ZCWPW1/ZCWPW2"/>
</dbReference>
<evidence type="ECO:0000313" key="6">
    <source>
        <dbReference type="Proteomes" id="UP001274896"/>
    </source>
</evidence>
<dbReference type="GO" id="GO:0008270">
    <property type="term" value="F:zinc ion binding"/>
    <property type="evidence" value="ECO:0007669"/>
    <property type="project" value="UniProtKB-KW"/>
</dbReference>
<proteinExistence type="predicted"/>
<evidence type="ECO:0000259" key="4">
    <source>
        <dbReference type="PROSITE" id="PS51050"/>
    </source>
</evidence>
<dbReference type="Gene3D" id="3.30.40.100">
    <property type="match status" value="1"/>
</dbReference>
<dbReference type="AlphaFoldDB" id="A0AAE0UVG0"/>
<keyword evidence="3" id="KW-0862">Zinc</keyword>
<keyword evidence="6" id="KW-1185">Reference proteome</keyword>
<gene>
    <name evidence="5" type="ORF">QTP70_023136</name>
</gene>
<comment type="caution">
    <text evidence="5">The sequence shown here is derived from an EMBL/GenBank/DDBJ whole genome shotgun (WGS) entry which is preliminary data.</text>
</comment>
<dbReference type="Pfam" id="PF07496">
    <property type="entry name" value="zf-CW"/>
    <property type="match status" value="1"/>
</dbReference>
<accession>A0AAE0UVG0</accession>
<keyword evidence="2" id="KW-0863">Zinc-finger</keyword>
<dbReference type="GO" id="GO:0005634">
    <property type="term" value="C:nucleus"/>
    <property type="evidence" value="ECO:0007669"/>
    <property type="project" value="TreeGrafter"/>
</dbReference>
<evidence type="ECO:0000256" key="3">
    <source>
        <dbReference type="ARBA" id="ARBA00022833"/>
    </source>
</evidence>
<protein>
    <recommendedName>
        <fullName evidence="4">CW-type domain-containing protein</fullName>
    </recommendedName>
</protein>
<evidence type="ECO:0000256" key="1">
    <source>
        <dbReference type="ARBA" id="ARBA00022723"/>
    </source>
</evidence>
<dbReference type="PANTHER" id="PTHR15999:SF2">
    <property type="entry name" value="ZINC FINGER CW-TYPE PWWP DOMAIN PROTEIN 1"/>
    <property type="match status" value="1"/>
</dbReference>
<dbReference type="PROSITE" id="PS51050">
    <property type="entry name" value="ZF_CW"/>
    <property type="match status" value="1"/>
</dbReference>
<dbReference type="EMBL" id="JAUCMX010000017">
    <property type="protein sequence ID" value="KAK3519268.1"/>
    <property type="molecule type" value="Genomic_DNA"/>
</dbReference>
<feature type="domain" description="CW-type" evidence="4">
    <location>
        <begin position="121"/>
        <end position="175"/>
    </location>
</feature>
<dbReference type="PANTHER" id="PTHR15999">
    <property type="entry name" value="ZINC FINGER CW-TYPE PWWP DOMAIN PROTEIN 1"/>
    <property type="match status" value="1"/>
</dbReference>
<dbReference type="InterPro" id="IPR011124">
    <property type="entry name" value="Znf_CW"/>
</dbReference>
<sequence length="200" mass="22563">MARLRVHRLPGEHMAPGCTMGRRQASRGSVMLWAVLLGNLGTHTTYLSNVADHVETRTSSRGRTGTVSLSPSRSLFLITPHHCPDIYRQAQDEVYKSGLVQTHRETDRKKSQEERDETSDGDQYVFWVKCRKSDSSKWRRLSDGVDPSVLPGDWTCKNNTDTAFSSCSAPEEKSSMPEEEMFFYSLVPGSLVWARQSGYT</sequence>
<evidence type="ECO:0000313" key="5">
    <source>
        <dbReference type="EMBL" id="KAK3519268.1"/>
    </source>
</evidence>
<organism evidence="5 6">
    <name type="scientific">Hemibagrus guttatus</name>
    <dbReference type="NCBI Taxonomy" id="175788"/>
    <lineage>
        <taxon>Eukaryota</taxon>
        <taxon>Metazoa</taxon>
        <taxon>Chordata</taxon>
        <taxon>Craniata</taxon>
        <taxon>Vertebrata</taxon>
        <taxon>Euteleostomi</taxon>
        <taxon>Actinopterygii</taxon>
        <taxon>Neopterygii</taxon>
        <taxon>Teleostei</taxon>
        <taxon>Ostariophysi</taxon>
        <taxon>Siluriformes</taxon>
        <taxon>Bagridae</taxon>
        <taxon>Hemibagrus</taxon>
    </lineage>
</organism>
<name>A0AAE0UVG0_9TELE</name>
<keyword evidence="1" id="KW-0479">Metal-binding</keyword>
<reference evidence="5" key="1">
    <citation type="submission" date="2023-06" db="EMBL/GenBank/DDBJ databases">
        <title>Male Hemibagrus guttatus genome.</title>
        <authorList>
            <person name="Bian C."/>
        </authorList>
    </citation>
    <scope>NUCLEOTIDE SEQUENCE</scope>
    <source>
        <strain evidence="5">Male_cb2023</strain>
        <tissue evidence="5">Muscle</tissue>
    </source>
</reference>
<evidence type="ECO:0000256" key="2">
    <source>
        <dbReference type="ARBA" id="ARBA00022771"/>
    </source>
</evidence>
<feature type="non-terminal residue" evidence="5">
    <location>
        <position position="200"/>
    </location>
</feature>
<dbReference type="Proteomes" id="UP001274896">
    <property type="component" value="Unassembled WGS sequence"/>
</dbReference>